<reference evidence="4" key="1">
    <citation type="journal article" date="2023" name="Plant J.">
        <title>Genome sequences and population genomics provide insights into the demographic history, inbreeding, and mutation load of two 'living fossil' tree species of Dipteronia.</title>
        <authorList>
            <person name="Feng Y."/>
            <person name="Comes H.P."/>
            <person name="Chen J."/>
            <person name="Zhu S."/>
            <person name="Lu R."/>
            <person name="Zhang X."/>
            <person name="Li P."/>
            <person name="Qiu J."/>
            <person name="Olsen K.M."/>
            <person name="Qiu Y."/>
        </authorList>
    </citation>
    <scope>NUCLEOTIDE SEQUENCE</scope>
    <source>
        <strain evidence="4">KIB01</strain>
    </source>
</reference>
<comment type="caution">
    <text evidence="4">The sequence shown here is derived from an EMBL/GenBank/DDBJ whole genome shotgun (WGS) entry which is preliminary data.</text>
</comment>
<evidence type="ECO:0000313" key="4">
    <source>
        <dbReference type="EMBL" id="KAK2646430.1"/>
    </source>
</evidence>
<evidence type="ECO:0000256" key="1">
    <source>
        <dbReference type="SAM" id="Phobius"/>
    </source>
</evidence>
<accession>A0AAD9U203</accession>
<dbReference type="PANTHER" id="PTHR12289:SF41">
    <property type="entry name" value="FAILED AXON CONNECTIONS-RELATED"/>
    <property type="match status" value="1"/>
</dbReference>
<dbReference type="PANTHER" id="PTHR12289">
    <property type="entry name" value="METAXIN RELATED"/>
    <property type="match status" value="1"/>
</dbReference>
<dbReference type="SUPFAM" id="SSF47616">
    <property type="entry name" value="GST C-terminal domain-like"/>
    <property type="match status" value="1"/>
</dbReference>
<evidence type="ECO:0008006" key="6">
    <source>
        <dbReference type="Google" id="ProtNLM"/>
    </source>
</evidence>
<dbReference type="AlphaFoldDB" id="A0AAD9U203"/>
<feature type="transmembrane region" description="Helical" evidence="1">
    <location>
        <begin position="314"/>
        <end position="333"/>
    </location>
</feature>
<keyword evidence="1" id="KW-0812">Transmembrane</keyword>
<feature type="transmembrane region" description="Helical" evidence="1">
    <location>
        <begin position="277"/>
        <end position="302"/>
    </location>
</feature>
<evidence type="ECO:0000313" key="5">
    <source>
        <dbReference type="Proteomes" id="UP001280121"/>
    </source>
</evidence>
<keyword evidence="1" id="KW-1133">Transmembrane helix</keyword>
<name>A0AAD9U203_9ROSI</name>
<dbReference type="GO" id="GO:0005741">
    <property type="term" value="C:mitochondrial outer membrane"/>
    <property type="evidence" value="ECO:0007669"/>
    <property type="project" value="TreeGrafter"/>
</dbReference>
<dbReference type="EMBL" id="JANJYI010000006">
    <property type="protein sequence ID" value="KAK2646430.1"/>
    <property type="molecule type" value="Genomic_DNA"/>
</dbReference>
<proteinExistence type="predicted"/>
<dbReference type="InterPro" id="IPR050931">
    <property type="entry name" value="Mito_Protein_Transport_Metaxin"/>
</dbReference>
<dbReference type="InterPro" id="IPR012336">
    <property type="entry name" value="Thioredoxin-like_fold"/>
</dbReference>
<dbReference type="Pfam" id="PF17172">
    <property type="entry name" value="GST_N_4"/>
    <property type="match status" value="1"/>
</dbReference>
<dbReference type="InterPro" id="IPR036282">
    <property type="entry name" value="Glutathione-S-Trfase_C_sf"/>
</dbReference>
<sequence length="342" mass="38770">MEGVAEFNLVARKPCFGLPTACPTCLPVYLYLKFAHFPFHVAFNSLYPDSDQIPYVENGTYMAYNNENGGVIERLKEDGIVDLDSQVNSQPEWISTKAMISSWLADALLYELWLGSDGSSACKIYYSDLAWPIGKFLFLQQVRTVKQQLGITKDNSEWREEEIYGRANIAYKALSTRLGEHDFLFDNRPSSVDAFFLGHVFVTLQVLPETSVLRSKLIENGNLVRFADRVKIEFIEAGSSSSVPQFHSDPSSSTPRRVPSNWSKIFKLHLYLIFINWYLFDFFAIAKPVVLCLVAIVICSCFRSPGLKCQLGIMANYGSWFGCLLIINDWSSAKCMDFLKMP</sequence>
<gene>
    <name evidence="4" type="ORF">Ddye_021625</name>
</gene>
<evidence type="ECO:0000259" key="3">
    <source>
        <dbReference type="Pfam" id="PF17172"/>
    </source>
</evidence>
<dbReference type="CDD" id="cd03193">
    <property type="entry name" value="GST_C_Metaxin"/>
    <property type="match status" value="1"/>
</dbReference>
<organism evidence="4 5">
    <name type="scientific">Dipteronia dyeriana</name>
    <dbReference type="NCBI Taxonomy" id="168575"/>
    <lineage>
        <taxon>Eukaryota</taxon>
        <taxon>Viridiplantae</taxon>
        <taxon>Streptophyta</taxon>
        <taxon>Embryophyta</taxon>
        <taxon>Tracheophyta</taxon>
        <taxon>Spermatophyta</taxon>
        <taxon>Magnoliopsida</taxon>
        <taxon>eudicotyledons</taxon>
        <taxon>Gunneridae</taxon>
        <taxon>Pentapetalae</taxon>
        <taxon>rosids</taxon>
        <taxon>malvids</taxon>
        <taxon>Sapindales</taxon>
        <taxon>Sapindaceae</taxon>
        <taxon>Hippocastanoideae</taxon>
        <taxon>Acereae</taxon>
        <taxon>Dipteronia</taxon>
    </lineage>
</organism>
<feature type="domain" description="Thioredoxin-like fold" evidence="3">
    <location>
        <begin position="23"/>
        <end position="117"/>
    </location>
</feature>
<dbReference type="GO" id="GO:0006626">
    <property type="term" value="P:protein targeting to mitochondrion"/>
    <property type="evidence" value="ECO:0007669"/>
    <property type="project" value="TreeGrafter"/>
</dbReference>
<dbReference type="InterPro" id="IPR033468">
    <property type="entry name" value="Metaxin_GST"/>
</dbReference>
<feature type="domain" description="Metaxin glutathione S-transferase" evidence="2">
    <location>
        <begin position="168"/>
        <end position="230"/>
    </location>
</feature>
<protein>
    <recommendedName>
        <fullName evidence="6">Metaxin</fullName>
    </recommendedName>
</protein>
<dbReference type="Proteomes" id="UP001280121">
    <property type="component" value="Unassembled WGS sequence"/>
</dbReference>
<dbReference type="Pfam" id="PF17171">
    <property type="entry name" value="GST_C_6"/>
    <property type="match status" value="1"/>
</dbReference>
<keyword evidence="5" id="KW-1185">Reference proteome</keyword>
<keyword evidence="1" id="KW-0472">Membrane</keyword>
<evidence type="ECO:0000259" key="2">
    <source>
        <dbReference type="Pfam" id="PF17171"/>
    </source>
</evidence>